<accession>A0ABQ8JGT2</accession>
<name>A0ABQ8JGT2_DERPT</name>
<organism evidence="1 2">
    <name type="scientific">Dermatophagoides pteronyssinus</name>
    <name type="common">European house dust mite</name>
    <dbReference type="NCBI Taxonomy" id="6956"/>
    <lineage>
        <taxon>Eukaryota</taxon>
        <taxon>Metazoa</taxon>
        <taxon>Ecdysozoa</taxon>
        <taxon>Arthropoda</taxon>
        <taxon>Chelicerata</taxon>
        <taxon>Arachnida</taxon>
        <taxon>Acari</taxon>
        <taxon>Acariformes</taxon>
        <taxon>Sarcoptiformes</taxon>
        <taxon>Astigmata</taxon>
        <taxon>Psoroptidia</taxon>
        <taxon>Analgoidea</taxon>
        <taxon>Pyroglyphidae</taxon>
        <taxon>Dermatophagoidinae</taxon>
        <taxon>Dermatophagoides</taxon>
    </lineage>
</organism>
<evidence type="ECO:0000313" key="1">
    <source>
        <dbReference type="EMBL" id="KAH9421526.1"/>
    </source>
</evidence>
<sequence length="109" mass="12953">MNGFIRCDVHHDDDYPIDQFNRTRASREFSSVFINLRFGDDILFFLIRLREFDVKRDERERKRERERFAFFVRDNDDNCCSACVGGCNIPLCPPNNSCNHNELCNARII</sequence>
<gene>
    <name evidence="1" type="ORF">DERP_012259</name>
</gene>
<reference evidence="1 2" key="2">
    <citation type="journal article" date="2022" name="Mol. Biol. Evol.">
        <title>Comparative Genomics Reveals Insights into the Divergent Evolution of Astigmatic Mites and Household Pest Adaptations.</title>
        <authorList>
            <person name="Xiong Q."/>
            <person name="Wan A.T."/>
            <person name="Liu X."/>
            <person name="Fung C.S."/>
            <person name="Xiao X."/>
            <person name="Malainual N."/>
            <person name="Hou J."/>
            <person name="Wang L."/>
            <person name="Wang M."/>
            <person name="Yang K.Y."/>
            <person name="Cui Y."/>
            <person name="Leung E.L."/>
            <person name="Nong W."/>
            <person name="Shin S.K."/>
            <person name="Au S.W."/>
            <person name="Jeong K.Y."/>
            <person name="Chew F.T."/>
            <person name="Hui J.H."/>
            <person name="Leung T.F."/>
            <person name="Tungtrongchitr A."/>
            <person name="Zhong N."/>
            <person name="Liu Z."/>
            <person name="Tsui S.K."/>
        </authorList>
    </citation>
    <scope>NUCLEOTIDE SEQUENCE [LARGE SCALE GENOMIC DNA]</scope>
    <source>
        <strain evidence="1">Derp</strain>
    </source>
</reference>
<proteinExistence type="predicted"/>
<comment type="caution">
    <text evidence="1">The sequence shown here is derived from an EMBL/GenBank/DDBJ whole genome shotgun (WGS) entry which is preliminary data.</text>
</comment>
<keyword evidence="2" id="KW-1185">Reference proteome</keyword>
<dbReference type="Proteomes" id="UP000887458">
    <property type="component" value="Unassembled WGS sequence"/>
</dbReference>
<evidence type="ECO:0000313" key="2">
    <source>
        <dbReference type="Proteomes" id="UP000887458"/>
    </source>
</evidence>
<reference evidence="1 2" key="1">
    <citation type="journal article" date="2018" name="J. Allergy Clin. Immunol.">
        <title>High-quality assembly of Dermatophagoides pteronyssinus genome and transcriptome reveals a wide range of novel allergens.</title>
        <authorList>
            <person name="Liu X.Y."/>
            <person name="Yang K.Y."/>
            <person name="Wang M.Q."/>
            <person name="Kwok J.S."/>
            <person name="Zeng X."/>
            <person name="Yang Z."/>
            <person name="Xiao X.J."/>
            <person name="Lau C.P."/>
            <person name="Li Y."/>
            <person name="Huang Z.M."/>
            <person name="Ba J.G."/>
            <person name="Yim A.K."/>
            <person name="Ouyang C.Y."/>
            <person name="Ngai S.M."/>
            <person name="Chan T.F."/>
            <person name="Leung E.L."/>
            <person name="Liu L."/>
            <person name="Liu Z.G."/>
            <person name="Tsui S.K."/>
        </authorList>
    </citation>
    <scope>NUCLEOTIDE SEQUENCE [LARGE SCALE GENOMIC DNA]</scope>
    <source>
        <strain evidence="1">Derp</strain>
    </source>
</reference>
<dbReference type="EMBL" id="NJHN03000040">
    <property type="protein sequence ID" value="KAH9421526.1"/>
    <property type="molecule type" value="Genomic_DNA"/>
</dbReference>
<protein>
    <submittedName>
        <fullName evidence="1">Uncharacterized protein</fullName>
    </submittedName>
</protein>